<accession>A0ABR4L7G6</accession>
<dbReference type="InterPro" id="IPR020846">
    <property type="entry name" value="MFS_dom"/>
</dbReference>
<keyword evidence="2 5" id="KW-0812">Transmembrane</keyword>
<dbReference type="PROSITE" id="PS50850">
    <property type="entry name" value="MFS"/>
    <property type="match status" value="1"/>
</dbReference>
<proteinExistence type="predicted"/>
<dbReference type="Proteomes" id="UP001610444">
    <property type="component" value="Unassembled WGS sequence"/>
</dbReference>
<feature type="transmembrane region" description="Helical" evidence="5">
    <location>
        <begin position="143"/>
        <end position="169"/>
    </location>
</feature>
<dbReference type="InterPro" id="IPR036259">
    <property type="entry name" value="MFS_trans_sf"/>
</dbReference>
<feature type="transmembrane region" description="Helical" evidence="5">
    <location>
        <begin position="175"/>
        <end position="192"/>
    </location>
</feature>
<dbReference type="Gene3D" id="1.20.1250.20">
    <property type="entry name" value="MFS general substrate transporter like domains"/>
    <property type="match status" value="1"/>
</dbReference>
<feature type="transmembrane region" description="Helical" evidence="5">
    <location>
        <begin position="309"/>
        <end position="328"/>
    </location>
</feature>
<feature type="transmembrane region" description="Helical" evidence="5">
    <location>
        <begin position="396"/>
        <end position="418"/>
    </location>
</feature>
<dbReference type="SUPFAM" id="SSF103473">
    <property type="entry name" value="MFS general substrate transporter"/>
    <property type="match status" value="1"/>
</dbReference>
<keyword evidence="8" id="KW-1185">Reference proteome</keyword>
<gene>
    <name evidence="7" type="ORF">BJX68DRAFT_276735</name>
</gene>
<organism evidence="7 8">
    <name type="scientific">Aspergillus pseudodeflectus</name>
    <dbReference type="NCBI Taxonomy" id="176178"/>
    <lineage>
        <taxon>Eukaryota</taxon>
        <taxon>Fungi</taxon>
        <taxon>Dikarya</taxon>
        <taxon>Ascomycota</taxon>
        <taxon>Pezizomycotina</taxon>
        <taxon>Eurotiomycetes</taxon>
        <taxon>Eurotiomycetidae</taxon>
        <taxon>Eurotiales</taxon>
        <taxon>Aspergillaceae</taxon>
        <taxon>Aspergillus</taxon>
        <taxon>Aspergillus subgen. Nidulantes</taxon>
    </lineage>
</organism>
<evidence type="ECO:0000256" key="2">
    <source>
        <dbReference type="ARBA" id="ARBA00022692"/>
    </source>
</evidence>
<evidence type="ECO:0000256" key="5">
    <source>
        <dbReference type="SAM" id="Phobius"/>
    </source>
</evidence>
<evidence type="ECO:0000313" key="7">
    <source>
        <dbReference type="EMBL" id="KAL2859408.1"/>
    </source>
</evidence>
<feature type="transmembrane region" description="Helical" evidence="5">
    <location>
        <begin position="484"/>
        <end position="510"/>
    </location>
</feature>
<feature type="transmembrane region" description="Helical" evidence="5">
    <location>
        <begin position="112"/>
        <end position="131"/>
    </location>
</feature>
<comment type="subcellular location">
    <subcellularLocation>
        <location evidence="1">Membrane</location>
        <topology evidence="1">Multi-pass membrane protein</topology>
    </subcellularLocation>
</comment>
<keyword evidence="4 5" id="KW-0472">Membrane</keyword>
<feature type="transmembrane region" description="Helical" evidence="5">
    <location>
        <begin position="235"/>
        <end position="258"/>
    </location>
</feature>
<dbReference type="InterPro" id="IPR011701">
    <property type="entry name" value="MFS"/>
</dbReference>
<feature type="transmembrane region" description="Helical" evidence="5">
    <location>
        <begin position="72"/>
        <end position="92"/>
    </location>
</feature>
<keyword evidence="3 5" id="KW-1133">Transmembrane helix</keyword>
<dbReference type="Pfam" id="PF07690">
    <property type="entry name" value="MFS_1"/>
    <property type="match status" value="1"/>
</dbReference>
<sequence>MRSHWVRDSLLGHTGRLFDKPSWLTYPEENSFGGEAIDENPVPFHDDTSIRVDWYSADDKENPHNWSQGRKAFVLGVIGAYSFVVYMAAAIYTPSEGAFAEEFEVGEAEASLGLSLYVLGYGAGPMFFSPLSEIPRIGRNLPYVVSFVLYCAICIPTALAPSAVSFYFLRFLQGFFGSPCLATGGASIADIYSTEMLPHAMATWVLCVFCAPPLGVLVAGFAIPVLGWRFSMWEILIASAPVLILLLLLPETSSATILHRRARHLARRDKAGTRKYRTKADVLQGDTSFSVVVRESLLIPSRITLLDPAILFLNCYTSLTYGIFYSFFEAFPIVYQDIYGFNLGEMGLAFLAIVVGSILSFAIYNLYYIHHRRNAPSTAQNQDKENNTPASDHEKVLVPALYACIGPPLALLLFGWASRPSIHWIVPTIGIAIYPACVFILMQCVFLYVPACYPHYAASVFAATDFTRSAFACGAVMFSRPLYVNLGVGVGCSILAGLTVVCAVGVHLLYRFGEALRRRSRFEEKV</sequence>
<dbReference type="GeneID" id="98163341"/>
<feature type="domain" description="Major facilitator superfamily (MFS) profile" evidence="6">
    <location>
        <begin position="74"/>
        <end position="526"/>
    </location>
</feature>
<feature type="transmembrane region" description="Helical" evidence="5">
    <location>
        <begin position="348"/>
        <end position="367"/>
    </location>
</feature>
<dbReference type="RefSeq" id="XP_070904342.1">
    <property type="nucleotide sequence ID" value="XM_071048177.1"/>
</dbReference>
<protein>
    <submittedName>
        <fullName evidence="7">Major facilitator superfamily domain-containing protein</fullName>
    </submittedName>
</protein>
<evidence type="ECO:0000259" key="6">
    <source>
        <dbReference type="PROSITE" id="PS50850"/>
    </source>
</evidence>
<reference evidence="7 8" key="1">
    <citation type="submission" date="2024-07" db="EMBL/GenBank/DDBJ databases">
        <title>Section-level genome sequencing and comparative genomics of Aspergillus sections Usti and Cavernicolus.</title>
        <authorList>
            <consortium name="Lawrence Berkeley National Laboratory"/>
            <person name="Nybo J.L."/>
            <person name="Vesth T.C."/>
            <person name="Theobald S."/>
            <person name="Frisvad J.C."/>
            <person name="Larsen T.O."/>
            <person name="Kjaerboelling I."/>
            <person name="Rothschild-Mancinelli K."/>
            <person name="Lyhne E.K."/>
            <person name="Kogle M.E."/>
            <person name="Barry K."/>
            <person name="Clum A."/>
            <person name="Na H."/>
            <person name="Ledsgaard L."/>
            <person name="Lin J."/>
            <person name="Lipzen A."/>
            <person name="Kuo A."/>
            <person name="Riley R."/>
            <person name="Mondo S."/>
            <person name="LaButti K."/>
            <person name="Haridas S."/>
            <person name="Pangalinan J."/>
            <person name="Salamov A.A."/>
            <person name="Simmons B.A."/>
            <person name="Magnuson J.K."/>
            <person name="Chen J."/>
            <person name="Drula E."/>
            <person name="Henrissat B."/>
            <person name="Wiebenga A."/>
            <person name="Lubbers R.J."/>
            <person name="Gomes A.C."/>
            <person name="Macurrencykelacurrency M.R."/>
            <person name="Stajich J."/>
            <person name="Grigoriev I.V."/>
            <person name="Mortensen U.H."/>
            <person name="De vries R.P."/>
            <person name="Baker S.E."/>
            <person name="Andersen M.R."/>
        </authorList>
    </citation>
    <scope>NUCLEOTIDE SEQUENCE [LARGE SCALE GENOMIC DNA]</scope>
    <source>
        <strain evidence="7 8">CBS 756.74</strain>
    </source>
</reference>
<dbReference type="CDD" id="cd17323">
    <property type="entry name" value="MFS_Tpo1_MDR_like"/>
    <property type="match status" value="1"/>
</dbReference>
<dbReference type="PANTHER" id="PTHR23502:SF23">
    <property type="entry name" value="FLUCONAZOLE RESISTANCE PROTEIN 1"/>
    <property type="match status" value="1"/>
</dbReference>
<comment type="caution">
    <text evidence="7">The sequence shown here is derived from an EMBL/GenBank/DDBJ whole genome shotgun (WGS) entry which is preliminary data.</text>
</comment>
<evidence type="ECO:0000256" key="1">
    <source>
        <dbReference type="ARBA" id="ARBA00004141"/>
    </source>
</evidence>
<dbReference type="EMBL" id="JBFXLR010000003">
    <property type="protein sequence ID" value="KAL2859408.1"/>
    <property type="molecule type" value="Genomic_DNA"/>
</dbReference>
<name>A0ABR4L7G6_9EURO</name>
<feature type="transmembrane region" description="Helical" evidence="5">
    <location>
        <begin position="456"/>
        <end position="478"/>
    </location>
</feature>
<evidence type="ECO:0000256" key="4">
    <source>
        <dbReference type="ARBA" id="ARBA00023136"/>
    </source>
</evidence>
<feature type="transmembrane region" description="Helical" evidence="5">
    <location>
        <begin position="204"/>
        <end position="223"/>
    </location>
</feature>
<feature type="transmembrane region" description="Helical" evidence="5">
    <location>
        <begin position="424"/>
        <end position="449"/>
    </location>
</feature>
<evidence type="ECO:0000256" key="3">
    <source>
        <dbReference type="ARBA" id="ARBA00022989"/>
    </source>
</evidence>
<dbReference type="PANTHER" id="PTHR23502">
    <property type="entry name" value="MAJOR FACILITATOR SUPERFAMILY"/>
    <property type="match status" value="1"/>
</dbReference>
<evidence type="ECO:0000313" key="8">
    <source>
        <dbReference type="Proteomes" id="UP001610444"/>
    </source>
</evidence>